<feature type="compositionally biased region" description="Basic and acidic residues" evidence="1">
    <location>
        <begin position="16"/>
        <end position="27"/>
    </location>
</feature>
<accession>A0A369JSR3</accession>
<dbReference type="EMBL" id="LUEZ02000049">
    <property type="protein sequence ID" value="RDB22733.1"/>
    <property type="molecule type" value="Genomic_DNA"/>
</dbReference>
<organism evidence="2 3">
    <name type="scientific">Hypsizygus marmoreus</name>
    <name type="common">White beech mushroom</name>
    <name type="synonym">Agaricus marmoreus</name>
    <dbReference type="NCBI Taxonomy" id="39966"/>
    <lineage>
        <taxon>Eukaryota</taxon>
        <taxon>Fungi</taxon>
        <taxon>Dikarya</taxon>
        <taxon>Basidiomycota</taxon>
        <taxon>Agaricomycotina</taxon>
        <taxon>Agaricomycetes</taxon>
        <taxon>Agaricomycetidae</taxon>
        <taxon>Agaricales</taxon>
        <taxon>Tricholomatineae</taxon>
        <taxon>Lyophyllaceae</taxon>
        <taxon>Hypsizygus</taxon>
    </lineage>
</organism>
<keyword evidence="3" id="KW-1185">Reference proteome</keyword>
<name>A0A369JSR3_HYPMA</name>
<evidence type="ECO:0000313" key="3">
    <source>
        <dbReference type="Proteomes" id="UP000076154"/>
    </source>
</evidence>
<feature type="compositionally biased region" description="Polar residues" evidence="1">
    <location>
        <begin position="1"/>
        <end position="12"/>
    </location>
</feature>
<gene>
    <name evidence="2" type="ORF">Hypma_009976</name>
</gene>
<reference evidence="2" key="1">
    <citation type="submission" date="2018-04" db="EMBL/GenBank/DDBJ databases">
        <title>Whole genome sequencing of Hypsizygus marmoreus.</title>
        <authorList>
            <person name="Choi I.-G."/>
            <person name="Min B."/>
            <person name="Kim J.-G."/>
            <person name="Kim S."/>
            <person name="Oh Y.-L."/>
            <person name="Kong W.-S."/>
            <person name="Park H."/>
            <person name="Jeong J."/>
            <person name="Song E.-S."/>
        </authorList>
    </citation>
    <scope>NUCLEOTIDE SEQUENCE [LARGE SCALE GENOMIC DNA]</scope>
    <source>
        <strain evidence="2">51987-8</strain>
    </source>
</reference>
<dbReference type="InParanoid" id="A0A369JSR3"/>
<comment type="caution">
    <text evidence="2">The sequence shown here is derived from an EMBL/GenBank/DDBJ whole genome shotgun (WGS) entry which is preliminary data.</text>
</comment>
<feature type="region of interest" description="Disordered" evidence="1">
    <location>
        <begin position="1"/>
        <end position="64"/>
    </location>
</feature>
<proteinExistence type="predicted"/>
<evidence type="ECO:0000313" key="2">
    <source>
        <dbReference type="EMBL" id="RDB22733.1"/>
    </source>
</evidence>
<sequence length="75" mass="8142">MDTSQPTINSLPVESKAGDGSKFKTLFDNDSGPSTLVNEQETLQRQQMNSTEPGQSTVTHPPDEVIVLPDYSSAF</sequence>
<protein>
    <submittedName>
        <fullName evidence="2">Uncharacterized protein</fullName>
    </submittedName>
</protein>
<evidence type="ECO:0000256" key="1">
    <source>
        <dbReference type="SAM" id="MobiDB-lite"/>
    </source>
</evidence>
<dbReference type="Proteomes" id="UP000076154">
    <property type="component" value="Unassembled WGS sequence"/>
</dbReference>
<feature type="compositionally biased region" description="Polar residues" evidence="1">
    <location>
        <begin position="31"/>
        <end position="59"/>
    </location>
</feature>
<dbReference type="AlphaFoldDB" id="A0A369JSR3"/>